<reference evidence="2 3" key="1">
    <citation type="submission" date="2020-07" db="EMBL/GenBank/DDBJ databases">
        <title>Halophilic bacteria isolated from french cheeses.</title>
        <authorList>
            <person name="Kothe C.I."/>
            <person name="Farah-Kraiem B."/>
            <person name="Renault P."/>
            <person name="Dridi B."/>
        </authorList>
    </citation>
    <scope>NUCLEOTIDE SEQUENCE [LARGE SCALE GENOMIC DNA]</scope>
    <source>
        <strain evidence="2 3">FME20</strain>
    </source>
</reference>
<comment type="caution">
    <text evidence="2">The sequence shown here is derived from an EMBL/GenBank/DDBJ whole genome shotgun (WGS) entry which is preliminary data.</text>
</comment>
<dbReference type="RefSeq" id="WP_192536644.1">
    <property type="nucleotide sequence ID" value="NZ_JABUZA010000004.1"/>
</dbReference>
<accession>A0ABR9FTZ2</accession>
<feature type="region of interest" description="Disordered" evidence="1">
    <location>
        <begin position="1"/>
        <end position="28"/>
    </location>
</feature>
<dbReference type="Gene3D" id="2.10.70.10">
    <property type="entry name" value="Complement Module, domain 1"/>
    <property type="match status" value="1"/>
</dbReference>
<evidence type="ECO:0000256" key="1">
    <source>
        <dbReference type="SAM" id="MobiDB-lite"/>
    </source>
</evidence>
<proteinExistence type="predicted"/>
<evidence type="ECO:0000313" key="3">
    <source>
        <dbReference type="Proteomes" id="UP001645038"/>
    </source>
</evidence>
<sequence length="54" mass="6135">MQFADRGTESDNTPAPREVESRELLGPQGQLVIQHDNRRYVLRITRSGKLILTA</sequence>
<protein>
    <submittedName>
        <fullName evidence="2">Hemin uptake protein HemP</fullName>
    </submittedName>
</protein>
<name>A0ABR9FTZ2_9GAMM</name>
<gene>
    <name evidence="2" type="ORF">EI547_01455</name>
</gene>
<keyword evidence="3" id="KW-1185">Reference proteome</keyword>
<dbReference type="EMBL" id="RRZB01000002">
    <property type="protein sequence ID" value="MBE0462126.1"/>
    <property type="molecule type" value="Genomic_DNA"/>
</dbReference>
<dbReference type="Proteomes" id="UP001645038">
    <property type="component" value="Unassembled WGS sequence"/>
</dbReference>
<evidence type="ECO:0000313" key="2">
    <source>
        <dbReference type="EMBL" id="MBE0462126.1"/>
    </source>
</evidence>
<dbReference type="Pfam" id="PF10636">
    <property type="entry name" value="hemP"/>
    <property type="match status" value="1"/>
</dbReference>
<organism evidence="2 3">
    <name type="scientific">Halomonas colorata</name>
    <dbReference type="NCBI Taxonomy" id="2742615"/>
    <lineage>
        <taxon>Bacteria</taxon>
        <taxon>Pseudomonadati</taxon>
        <taxon>Pseudomonadota</taxon>
        <taxon>Gammaproteobacteria</taxon>
        <taxon>Oceanospirillales</taxon>
        <taxon>Halomonadaceae</taxon>
        <taxon>Halomonas</taxon>
    </lineage>
</organism>
<dbReference type="InterPro" id="IPR019600">
    <property type="entry name" value="Hemin_uptake_protein_HemP"/>
</dbReference>